<name>A0ABD3Y0P2_SINWO</name>
<dbReference type="EMBL" id="JBJQND010000001">
    <property type="protein sequence ID" value="KAL3892040.1"/>
    <property type="molecule type" value="Genomic_DNA"/>
</dbReference>
<feature type="non-terminal residue" evidence="1">
    <location>
        <position position="1"/>
    </location>
</feature>
<feature type="non-terminal residue" evidence="1">
    <location>
        <position position="98"/>
    </location>
</feature>
<dbReference type="Proteomes" id="UP001634394">
    <property type="component" value="Unassembled WGS sequence"/>
</dbReference>
<organism evidence="1 2">
    <name type="scientific">Sinanodonta woodiana</name>
    <name type="common">Chinese pond mussel</name>
    <name type="synonym">Anodonta woodiana</name>
    <dbReference type="NCBI Taxonomy" id="1069815"/>
    <lineage>
        <taxon>Eukaryota</taxon>
        <taxon>Metazoa</taxon>
        <taxon>Spiralia</taxon>
        <taxon>Lophotrochozoa</taxon>
        <taxon>Mollusca</taxon>
        <taxon>Bivalvia</taxon>
        <taxon>Autobranchia</taxon>
        <taxon>Heteroconchia</taxon>
        <taxon>Palaeoheterodonta</taxon>
        <taxon>Unionida</taxon>
        <taxon>Unionoidea</taxon>
        <taxon>Unionidae</taxon>
        <taxon>Unioninae</taxon>
        <taxon>Sinanodonta</taxon>
    </lineage>
</organism>
<gene>
    <name evidence="1" type="ORF">ACJMK2_004280</name>
</gene>
<protein>
    <submittedName>
        <fullName evidence="1">Uncharacterized protein</fullName>
    </submittedName>
</protein>
<accession>A0ABD3Y0P2</accession>
<reference evidence="1 2" key="1">
    <citation type="submission" date="2024-11" db="EMBL/GenBank/DDBJ databases">
        <title>Chromosome-level genome assembly of the freshwater bivalve Anodonta woodiana.</title>
        <authorList>
            <person name="Chen X."/>
        </authorList>
    </citation>
    <scope>NUCLEOTIDE SEQUENCE [LARGE SCALE GENOMIC DNA]</scope>
    <source>
        <strain evidence="1">MN2024</strain>
        <tissue evidence="1">Gills</tissue>
    </source>
</reference>
<keyword evidence="2" id="KW-1185">Reference proteome</keyword>
<proteinExistence type="predicted"/>
<dbReference type="AlphaFoldDB" id="A0ABD3Y0P2"/>
<evidence type="ECO:0000313" key="2">
    <source>
        <dbReference type="Proteomes" id="UP001634394"/>
    </source>
</evidence>
<evidence type="ECO:0000313" key="1">
    <source>
        <dbReference type="EMBL" id="KAL3892040.1"/>
    </source>
</evidence>
<comment type="caution">
    <text evidence="1">The sequence shown here is derived from an EMBL/GenBank/DDBJ whole genome shotgun (WGS) entry which is preliminary data.</text>
</comment>
<sequence>INSIGDLSNDIPVAESTEIELGRYGASTIVHIPDMDSSFDISDRNIDPVNLIEEESVHDVLTETMVEYHGIIYTIHEGSSQKRTQLLVFSLGYSYGIK</sequence>